<gene>
    <name evidence="1" type="ORF">MILVUS5_LOCUS23786</name>
</gene>
<organism evidence="1 2">
    <name type="scientific">Trifolium pratense</name>
    <name type="common">Red clover</name>
    <dbReference type="NCBI Taxonomy" id="57577"/>
    <lineage>
        <taxon>Eukaryota</taxon>
        <taxon>Viridiplantae</taxon>
        <taxon>Streptophyta</taxon>
        <taxon>Embryophyta</taxon>
        <taxon>Tracheophyta</taxon>
        <taxon>Spermatophyta</taxon>
        <taxon>Magnoliopsida</taxon>
        <taxon>eudicotyledons</taxon>
        <taxon>Gunneridae</taxon>
        <taxon>Pentapetalae</taxon>
        <taxon>rosids</taxon>
        <taxon>fabids</taxon>
        <taxon>Fabales</taxon>
        <taxon>Fabaceae</taxon>
        <taxon>Papilionoideae</taxon>
        <taxon>50 kb inversion clade</taxon>
        <taxon>NPAAA clade</taxon>
        <taxon>Hologalegina</taxon>
        <taxon>IRL clade</taxon>
        <taxon>Trifolieae</taxon>
        <taxon>Trifolium</taxon>
    </lineage>
</organism>
<proteinExistence type="predicted"/>
<name>A0ACB0KKC3_TRIPR</name>
<protein>
    <submittedName>
        <fullName evidence="1">Uncharacterized protein</fullName>
    </submittedName>
</protein>
<evidence type="ECO:0000313" key="2">
    <source>
        <dbReference type="Proteomes" id="UP001177021"/>
    </source>
</evidence>
<keyword evidence="2" id="KW-1185">Reference proteome</keyword>
<sequence length="758" mass="84172">MPPKTRNINRREVVDESVAEPQESRQRGRVRVRGRRGGNVRGRGANASGRGLAAEVFNVEVPRGRRGNPAMEEYNAGLLGLQQIVQQLAGVVGQQQQQQGNQGQPAVGGQQEVGQGEQHETTQARGIEVTLEQFMKLKPPTFSGSDASEDPQRFIDGLERLWRALGCSNIRAVELASFQLEGVAYDWFDTVPRGREVGSPPMAWDEFSRLFMARFLPESVRDSLAHEFERFEQTEGMSVSEYSARFTQLSRHARYTVTEETRIKKFRQKDKGGNKQDSRKKQRVEGSHSHYSSSGGGSMYGHQVQQRSGSQRGGFSGQSYRTVQSGRSDHKASTGSTFPLKHSSGTTGNFFHDGKECFHCGQIGHIRRNCLVAMTQPSSSHVSAPAALAPNQVHSTPMQKMGNSSVQGSKTSQHESRGPGGRGQMQAGRGQARVFALTRQDAQASNAVVTGILSICSQEAHVLFDPGATHSFVSLWFASRLGNNSSVLDEALVVALPVGDKLFAESVYRSCDVSIAGQILFADLVVIDMIDFDVILGMDWLSSHHATLDCYNKIVKFEIPGKPPFSFQEKPTWMPHNLISALRANKLLRRGCQGYLAVVTNIQWDEGKLEKVPIASEFPDVFPEDLPGLPPDREIEFSIELVPDTQPISIPPYRMAPAELKELKEQLQDLLDKGFIHASTSPWGAPVLFVKKKDGSMRLCVDYRQLNKVTIKNHYKKISTLQRLKLQFAAVKTVAIVHLQRLCNCGRFVCRKRTLQRF</sequence>
<dbReference type="Proteomes" id="UP001177021">
    <property type="component" value="Unassembled WGS sequence"/>
</dbReference>
<evidence type="ECO:0000313" key="1">
    <source>
        <dbReference type="EMBL" id="CAJ2657163.1"/>
    </source>
</evidence>
<comment type="caution">
    <text evidence="1">The sequence shown here is derived from an EMBL/GenBank/DDBJ whole genome shotgun (WGS) entry which is preliminary data.</text>
</comment>
<reference evidence="1" key="1">
    <citation type="submission" date="2023-10" db="EMBL/GenBank/DDBJ databases">
        <authorList>
            <person name="Rodriguez Cubillos JULIANA M."/>
            <person name="De Vega J."/>
        </authorList>
    </citation>
    <scope>NUCLEOTIDE SEQUENCE</scope>
</reference>
<accession>A0ACB0KKC3</accession>
<dbReference type="EMBL" id="CASHSV030000311">
    <property type="protein sequence ID" value="CAJ2657163.1"/>
    <property type="molecule type" value="Genomic_DNA"/>
</dbReference>